<dbReference type="AlphaFoldDB" id="A0A7K3QN72"/>
<reference evidence="2 3" key="1">
    <citation type="submission" date="2020-01" db="EMBL/GenBank/DDBJ databases">
        <title>Insect and environment-associated Actinomycetes.</title>
        <authorList>
            <person name="Currrie C."/>
            <person name="Chevrette M."/>
            <person name="Carlson C."/>
            <person name="Stubbendieck R."/>
            <person name="Wendt-Pienkowski E."/>
        </authorList>
    </citation>
    <scope>NUCLEOTIDE SEQUENCE [LARGE SCALE GENOMIC DNA]</scope>
    <source>
        <strain evidence="2 3">SID7754</strain>
    </source>
</reference>
<dbReference type="InterPro" id="IPR011009">
    <property type="entry name" value="Kinase-like_dom_sf"/>
</dbReference>
<proteinExistence type="predicted"/>
<sequence length="245" mass="27130">MPESPLPGGFVNAVVRVGDTVRRPASARTRFVGDLLRLLDARGWSGAPRYLGVDDEGREVLSHLEGIAAWEPRQPAAVSSDESLATVARLVREFRELTAGTPLAGDQEVVCHNDLSPKNTVYQLSGGELRPAAFIDWDLAASGARIHDIAHVCWQYLGLGPSVTDVEEAARRLRLIVDSYKLADRQRLVSTILWWQDRCWRGIESQAVAGDVAMTRLRDAGAVRHVRADYQWVSDHQSALERSVR</sequence>
<organism evidence="2 3">
    <name type="scientific">Streptomyces bauhiniae</name>
    <dbReference type="NCBI Taxonomy" id="2340725"/>
    <lineage>
        <taxon>Bacteria</taxon>
        <taxon>Bacillati</taxon>
        <taxon>Actinomycetota</taxon>
        <taxon>Actinomycetes</taxon>
        <taxon>Kitasatosporales</taxon>
        <taxon>Streptomycetaceae</taxon>
        <taxon>Streptomyces</taxon>
    </lineage>
</organism>
<evidence type="ECO:0000259" key="1">
    <source>
        <dbReference type="Pfam" id="PF01636"/>
    </source>
</evidence>
<dbReference type="Pfam" id="PF01636">
    <property type="entry name" value="APH"/>
    <property type="match status" value="1"/>
</dbReference>
<keyword evidence="2" id="KW-0808">Transferase</keyword>
<accession>A0A7K3QN72</accession>
<dbReference type="Gene3D" id="3.90.1200.10">
    <property type="match status" value="1"/>
</dbReference>
<feature type="domain" description="Aminoglycoside phosphotransferase" evidence="1">
    <location>
        <begin position="52"/>
        <end position="158"/>
    </location>
</feature>
<dbReference type="SUPFAM" id="SSF56112">
    <property type="entry name" value="Protein kinase-like (PK-like)"/>
    <property type="match status" value="1"/>
</dbReference>
<evidence type="ECO:0000313" key="2">
    <source>
        <dbReference type="EMBL" id="NEB91341.1"/>
    </source>
</evidence>
<dbReference type="InterPro" id="IPR002575">
    <property type="entry name" value="Aminoglycoside_PTrfase"/>
</dbReference>
<name>A0A7K3QN72_9ACTN</name>
<gene>
    <name evidence="2" type="ORF">G3I21_06320</name>
</gene>
<dbReference type="GO" id="GO:0016740">
    <property type="term" value="F:transferase activity"/>
    <property type="evidence" value="ECO:0007669"/>
    <property type="project" value="UniProtKB-KW"/>
</dbReference>
<dbReference type="Proteomes" id="UP000470520">
    <property type="component" value="Unassembled WGS sequence"/>
</dbReference>
<comment type="caution">
    <text evidence="2">The sequence shown here is derived from an EMBL/GenBank/DDBJ whole genome shotgun (WGS) entry which is preliminary data.</text>
</comment>
<dbReference type="EMBL" id="JAAGMR010000074">
    <property type="protein sequence ID" value="NEB91341.1"/>
    <property type="molecule type" value="Genomic_DNA"/>
</dbReference>
<evidence type="ECO:0000313" key="3">
    <source>
        <dbReference type="Proteomes" id="UP000470520"/>
    </source>
</evidence>
<protein>
    <submittedName>
        <fullName evidence="2">Phosphotransferase</fullName>
    </submittedName>
</protein>